<sequence length="411" mass="48269">MGMRSMKAKKYKGLYEYYRDSDKDKRTVAYYIQYRGADGKPTKIKTNAKDKDEALAILQAKKAEVSKIKKRISKNDIELENRIRQNSISLDDAMALFHAQRTNKNHNNDLGMYNLHIKPMLGNKKLSKIQRTDLITFKEHLEKKISTRPKIIKTEGGKQTRIEEEYTLSPSYIRNIFQYMRAAFNWMIEEKYIDNNPVVVNKIVNQIEDNEPGRVLTDDELEKLWNLDEFKINDRLFLFLKTCYFTGARPAGVIDIKVKDINFNTKRIKIKAMKKGKSYEAPIPDELLDLLNKWINKHNLNYSNFIFYPIQMYIRATTLKMKEEAKNKPANYSGYRRAIQKILDPIFNKGIDAYDRMFRVTVYTLRRTAGTKVYRKYGLVHAKEFLNHTDVATTMKYLNVKADMQEVTDAL</sequence>
<dbReference type="Proteomes" id="UP000593910">
    <property type="component" value="Chromosome"/>
</dbReference>
<keyword evidence="6" id="KW-1185">Reference proteome</keyword>
<dbReference type="PANTHER" id="PTHR30349:SF64">
    <property type="entry name" value="PROPHAGE INTEGRASE INTD-RELATED"/>
    <property type="match status" value="1"/>
</dbReference>
<dbReference type="PROSITE" id="PS51898">
    <property type="entry name" value="TYR_RECOMBINASE"/>
    <property type="match status" value="1"/>
</dbReference>
<organism evidence="5 6">
    <name type="scientific">Sulfurimonas marina</name>
    <dbReference type="NCBI Taxonomy" id="2590551"/>
    <lineage>
        <taxon>Bacteria</taxon>
        <taxon>Pseudomonadati</taxon>
        <taxon>Campylobacterota</taxon>
        <taxon>Epsilonproteobacteria</taxon>
        <taxon>Campylobacterales</taxon>
        <taxon>Sulfurimonadaceae</taxon>
        <taxon>Sulfurimonas</taxon>
    </lineage>
</organism>
<gene>
    <name evidence="5" type="ORF">FJR03_04605</name>
</gene>
<comment type="similarity">
    <text evidence="1">Belongs to the 'phage' integrase family.</text>
</comment>
<keyword evidence="3" id="KW-0233">DNA recombination</keyword>
<dbReference type="InterPro" id="IPR010998">
    <property type="entry name" value="Integrase_recombinase_N"/>
</dbReference>
<dbReference type="Gene3D" id="1.10.443.10">
    <property type="entry name" value="Intergrase catalytic core"/>
    <property type="match status" value="1"/>
</dbReference>
<evidence type="ECO:0000259" key="4">
    <source>
        <dbReference type="PROSITE" id="PS51898"/>
    </source>
</evidence>
<dbReference type="InterPro" id="IPR002104">
    <property type="entry name" value="Integrase_catalytic"/>
</dbReference>
<dbReference type="GO" id="GO:0003677">
    <property type="term" value="F:DNA binding"/>
    <property type="evidence" value="ECO:0007669"/>
    <property type="project" value="UniProtKB-KW"/>
</dbReference>
<dbReference type="CDD" id="cd00397">
    <property type="entry name" value="DNA_BRE_C"/>
    <property type="match status" value="1"/>
</dbReference>
<evidence type="ECO:0000256" key="2">
    <source>
        <dbReference type="ARBA" id="ARBA00023125"/>
    </source>
</evidence>
<dbReference type="Gene3D" id="1.10.150.130">
    <property type="match status" value="1"/>
</dbReference>
<dbReference type="Pfam" id="PF00589">
    <property type="entry name" value="Phage_integrase"/>
    <property type="match status" value="1"/>
</dbReference>
<dbReference type="InterPro" id="IPR013762">
    <property type="entry name" value="Integrase-like_cat_sf"/>
</dbReference>
<dbReference type="InterPro" id="IPR011010">
    <property type="entry name" value="DNA_brk_join_enz"/>
</dbReference>
<evidence type="ECO:0000256" key="3">
    <source>
        <dbReference type="ARBA" id="ARBA00023172"/>
    </source>
</evidence>
<evidence type="ECO:0000256" key="1">
    <source>
        <dbReference type="ARBA" id="ARBA00008857"/>
    </source>
</evidence>
<reference evidence="5 6" key="1">
    <citation type="submission" date="2019-06" db="EMBL/GenBank/DDBJ databases">
        <title>Sulfurimonas gotlandica sp. nov., a chemoautotrophic and psychrotolerant epsilonproteobacterium isolated from a pelagic redoxcline, and an emended description of the genus Sulfurimonas.</title>
        <authorList>
            <person name="Wang S."/>
            <person name="Jiang L."/>
            <person name="Shao Z."/>
        </authorList>
    </citation>
    <scope>NUCLEOTIDE SEQUENCE [LARGE SCALE GENOMIC DNA]</scope>
    <source>
        <strain evidence="5 6">B2</strain>
    </source>
</reference>
<proteinExistence type="inferred from homology"/>
<dbReference type="RefSeq" id="WP_193114478.1">
    <property type="nucleotide sequence ID" value="NZ_CP041165.1"/>
</dbReference>
<dbReference type="InterPro" id="IPR050090">
    <property type="entry name" value="Tyrosine_recombinase_XerCD"/>
</dbReference>
<evidence type="ECO:0000313" key="6">
    <source>
        <dbReference type="Proteomes" id="UP000593910"/>
    </source>
</evidence>
<dbReference type="PANTHER" id="PTHR30349">
    <property type="entry name" value="PHAGE INTEGRASE-RELATED"/>
    <property type="match status" value="1"/>
</dbReference>
<dbReference type="EMBL" id="CP041165">
    <property type="protein sequence ID" value="QOP41058.1"/>
    <property type="molecule type" value="Genomic_DNA"/>
</dbReference>
<dbReference type="GO" id="GO:0015074">
    <property type="term" value="P:DNA integration"/>
    <property type="evidence" value="ECO:0007669"/>
    <property type="project" value="InterPro"/>
</dbReference>
<dbReference type="GO" id="GO:0006310">
    <property type="term" value="P:DNA recombination"/>
    <property type="evidence" value="ECO:0007669"/>
    <property type="project" value="UniProtKB-KW"/>
</dbReference>
<dbReference type="KEGG" id="smax:FJR03_04605"/>
<feature type="domain" description="Tyr recombinase" evidence="4">
    <location>
        <begin position="211"/>
        <end position="411"/>
    </location>
</feature>
<dbReference type="AlphaFoldDB" id="A0A7M1AWV0"/>
<accession>A0A7M1AWV0</accession>
<protein>
    <submittedName>
        <fullName evidence="5">Site-specific integrase</fullName>
    </submittedName>
</protein>
<keyword evidence="2" id="KW-0238">DNA-binding</keyword>
<evidence type="ECO:0000313" key="5">
    <source>
        <dbReference type="EMBL" id="QOP41058.1"/>
    </source>
</evidence>
<name>A0A7M1AWV0_9BACT</name>
<dbReference type="SUPFAM" id="SSF56349">
    <property type="entry name" value="DNA breaking-rejoining enzymes"/>
    <property type="match status" value="1"/>
</dbReference>